<dbReference type="EMBL" id="PYSW02000022">
    <property type="protein sequence ID" value="KAG2382794.1"/>
    <property type="molecule type" value="Genomic_DNA"/>
</dbReference>
<dbReference type="GeneID" id="68097216"/>
<dbReference type="PROSITE" id="PS50303">
    <property type="entry name" value="PUM_HD"/>
    <property type="match status" value="1"/>
</dbReference>
<evidence type="ECO:0000256" key="2">
    <source>
        <dbReference type="PROSITE-ProRule" id="PRU00317"/>
    </source>
</evidence>
<sequence length="839" mass="97220">MFKLISERFSSSPSSCSTLSYFQKHAKGFVLFRISTNKCHHLITHIHRPFSSSLFSESNHSDNSNIGMNERNFSNYKTPSSIDLPPELSKIIHSEEKFQPPTDLVDEYIQHDEHGEAYYNDLLQDLPPHLYFDHTNSTTTTGFSHELDREYEEMFKFSSHSSRHPHSKNQQRSSKDSKTPSQKSFTSHGRTKTSPQTSNKDHDKNDWDNILTSLHLNASIWSAPQPELLSEQHEQSLYLKEEFMQYAQQAQDELLKYFYMGMDRATRARLCISDLKGHLHAFAIDKYGSAFISNCLQVRKTWISKDSEQFNDLLKQLQGSNVATDVIQRGEEGFWITERDTQPRRVVQGYTDAELDLLFEELKPHFDSLLIHVFGKFIVYHFLKVCTPQQRLYFAQNFILGHVDQLLSTKGGSMICERLFELLSVDGEVDLTQKMLSEIENRISALIWDPIAQYFIRAIAEFGTISQKLTILKKLKDQSLMEILKTHQPSKIMEILTRFPETRRILIGRLSKKDYVELACNVYGAFFIVGCMKFGSVTQRRSLISSFTGNIFLMALNASSSFVLNHAFRAATTSEVSNIVNELQGHFLVLSQDRYANFLMKQILCLTNNVQYLNMAVQEMRNNFALLSYQRYSSRVVEYVLNLIVYYSKQKVQVNFSVNDFVMEEFSEHMLQMAKDRYAAYTVQLVLQIAFHTATAHLVTKETKTQLMKDIWAHSMNLALDPFGCHVIQYLVRNSETRMPIMRKFLETEGNIKEFNSRSFFQLLQNKHGVSVVIELIKHCNTNQRNALFNVMNSFRRRIEESPYSKPLIELAKSYDELGLFSNKTPPLDMFPKDLHGRQ</sequence>
<dbReference type="PANTHER" id="PTHR12537">
    <property type="entry name" value="RNA BINDING PROTEIN PUMILIO-RELATED"/>
    <property type="match status" value="1"/>
</dbReference>
<dbReference type="SMART" id="SM00025">
    <property type="entry name" value="Pumilio"/>
    <property type="match status" value="11"/>
</dbReference>
<gene>
    <name evidence="5" type="ORF">C9374_004761</name>
</gene>
<feature type="repeat" description="Pumilio" evidence="2">
    <location>
        <begin position="754"/>
        <end position="790"/>
    </location>
</feature>
<evidence type="ECO:0000256" key="3">
    <source>
        <dbReference type="SAM" id="MobiDB-lite"/>
    </source>
</evidence>
<keyword evidence="6" id="KW-1185">Reference proteome</keyword>
<dbReference type="PANTHER" id="PTHR12537:SF13">
    <property type="entry name" value="PUMILIO HOMOLOGY DOMAIN FAMILY MEMBER 4"/>
    <property type="match status" value="1"/>
</dbReference>
<dbReference type="InterPro" id="IPR011989">
    <property type="entry name" value="ARM-like"/>
</dbReference>
<feature type="repeat" description="Pumilio" evidence="2">
    <location>
        <begin position="710"/>
        <end position="747"/>
    </location>
</feature>
<dbReference type="Proteomes" id="UP000816034">
    <property type="component" value="Unassembled WGS sequence"/>
</dbReference>
<dbReference type="GO" id="GO:0010608">
    <property type="term" value="P:post-transcriptional regulation of gene expression"/>
    <property type="evidence" value="ECO:0007669"/>
    <property type="project" value="TreeGrafter"/>
</dbReference>
<evidence type="ECO:0000256" key="1">
    <source>
        <dbReference type="ARBA" id="ARBA00022737"/>
    </source>
</evidence>
<feature type="repeat" description="Pumilio" evidence="2">
    <location>
        <begin position="665"/>
        <end position="700"/>
    </location>
</feature>
<protein>
    <recommendedName>
        <fullName evidence="4">PUM-HD domain-containing protein</fullName>
    </recommendedName>
</protein>
<dbReference type="RefSeq" id="XP_044548473.1">
    <property type="nucleotide sequence ID" value="XM_044694436.1"/>
</dbReference>
<evidence type="ECO:0000313" key="6">
    <source>
        <dbReference type="Proteomes" id="UP000816034"/>
    </source>
</evidence>
<comment type="caution">
    <text evidence="5">The sequence shown here is derived from an EMBL/GenBank/DDBJ whole genome shotgun (WGS) entry which is preliminary data.</text>
</comment>
<dbReference type="InterPro" id="IPR033133">
    <property type="entry name" value="PUM-HD"/>
</dbReference>
<keyword evidence="1" id="KW-0677">Repeat</keyword>
<dbReference type="InterPro" id="IPR001313">
    <property type="entry name" value="Pumilio_RNA-bd_rpt"/>
</dbReference>
<dbReference type="GO" id="GO:0005737">
    <property type="term" value="C:cytoplasm"/>
    <property type="evidence" value="ECO:0007669"/>
    <property type="project" value="TreeGrafter"/>
</dbReference>
<dbReference type="InterPro" id="IPR016024">
    <property type="entry name" value="ARM-type_fold"/>
</dbReference>
<dbReference type="PROSITE" id="PS50302">
    <property type="entry name" value="PUM"/>
    <property type="match status" value="3"/>
</dbReference>
<accession>A0AA88GPF4</accession>
<name>A0AA88GPF4_NAELO</name>
<dbReference type="GO" id="GO:0003729">
    <property type="term" value="F:mRNA binding"/>
    <property type="evidence" value="ECO:0007669"/>
    <property type="project" value="TreeGrafter"/>
</dbReference>
<evidence type="ECO:0000259" key="4">
    <source>
        <dbReference type="PROSITE" id="PS50303"/>
    </source>
</evidence>
<organism evidence="5 6">
    <name type="scientific">Naegleria lovaniensis</name>
    <name type="common">Amoeba</name>
    <dbReference type="NCBI Taxonomy" id="51637"/>
    <lineage>
        <taxon>Eukaryota</taxon>
        <taxon>Discoba</taxon>
        <taxon>Heterolobosea</taxon>
        <taxon>Tetramitia</taxon>
        <taxon>Eutetramitia</taxon>
        <taxon>Vahlkampfiidae</taxon>
        <taxon>Naegleria</taxon>
    </lineage>
</organism>
<proteinExistence type="predicted"/>
<dbReference type="AlphaFoldDB" id="A0AA88GPF4"/>
<dbReference type="Gene3D" id="1.25.10.10">
    <property type="entry name" value="Leucine-rich Repeat Variant"/>
    <property type="match status" value="3"/>
</dbReference>
<dbReference type="Pfam" id="PF00806">
    <property type="entry name" value="PUF"/>
    <property type="match status" value="3"/>
</dbReference>
<feature type="compositionally biased region" description="Polar residues" evidence="3">
    <location>
        <begin position="179"/>
        <end position="198"/>
    </location>
</feature>
<feature type="region of interest" description="Disordered" evidence="3">
    <location>
        <begin position="156"/>
        <end position="206"/>
    </location>
</feature>
<evidence type="ECO:0000313" key="5">
    <source>
        <dbReference type="EMBL" id="KAG2382794.1"/>
    </source>
</evidence>
<feature type="domain" description="PUM-HD" evidence="4">
    <location>
        <begin position="442"/>
        <end position="816"/>
    </location>
</feature>
<reference evidence="5 6" key="1">
    <citation type="journal article" date="2018" name="BMC Genomics">
        <title>The genome of Naegleria lovaniensis, the basis for a comparative approach to unravel pathogenicity factors of the human pathogenic amoeba N. fowleri.</title>
        <authorList>
            <person name="Liechti N."/>
            <person name="Schurch N."/>
            <person name="Bruggmann R."/>
            <person name="Wittwer M."/>
        </authorList>
    </citation>
    <scope>NUCLEOTIDE SEQUENCE [LARGE SCALE GENOMIC DNA]</scope>
    <source>
        <strain evidence="5 6">ATCC 30569</strain>
    </source>
</reference>
<dbReference type="SUPFAM" id="SSF48371">
    <property type="entry name" value="ARM repeat"/>
    <property type="match status" value="2"/>
</dbReference>